<name>A0A426DGC1_9FIRM</name>
<dbReference type="Proteomes" id="UP000274920">
    <property type="component" value="Unassembled WGS sequence"/>
</dbReference>
<keyword evidence="2" id="KW-0812">Transmembrane</keyword>
<dbReference type="Pfam" id="PF13248">
    <property type="entry name" value="Zn_ribbon_3"/>
    <property type="match status" value="1"/>
</dbReference>
<dbReference type="InterPro" id="IPR059113">
    <property type="entry name" value="Znf_ribbon"/>
</dbReference>
<keyword evidence="5" id="KW-1185">Reference proteome</keyword>
<evidence type="ECO:0000313" key="4">
    <source>
        <dbReference type="EMBL" id="RRK31663.1"/>
    </source>
</evidence>
<evidence type="ECO:0000259" key="3">
    <source>
        <dbReference type="Pfam" id="PF13248"/>
    </source>
</evidence>
<keyword evidence="2" id="KW-0472">Membrane</keyword>
<gene>
    <name evidence="4" type="ORF">EBB54_10030</name>
</gene>
<keyword evidence="2" id="KW-1133">Transmembrane helix</keyword>
<accession>A0A426DGC1</accession>
<protein>
    <submittedName>
        <fullName evidence="4">Zinc ribbon domain-containing protein</fullName>
    </submittedName>
</protein>
<evidence type="ECO:0000313" key="5">
    <source>
        <dbReference type="Proteomes" id="UP000274920"/>
    </source>
</evidence>
<proteinExistence type="predicted"/>
<feature type="compositionally biased region" description="Basic and acidic residues" evidence="1">
    <location>
        <begin position="41"/>
        <end position="52"/>
    </location>
</feature>
<evidence type="ECO:0000256" key="1">
    <source>
        <dbReference type="SAM" id="MobiDB-lite"/>
    </source>
</evidence>
<dbReference type="EMBL" id="RHJS01000002">
    <property type="protein sequence ID" value="RRK31663.1"/>
    <property type="molecule type" value="Genomic_DNA"/>
</dbReference>
<comment type="caution">
    <text evidence="4">The sequence shown here is derived from an EMBL/GenBank/DDBJ whole genome shotgun (WGS) entry which is preliminary data.</text>
</comment>
<feature type="compositionally biased region" description="Basic residues" evidence="1">
    <location>
        <begin position="53"/>
        <end position="69"/>
    </location>
</feature>
<sequence length="136" mass="15276">MFFYSNKSKERDVIMKYCPYCGADLPDGTVLFCPECGKSLPGEKKNSEQPDAKKHKPEKKLRSKKRARKHSEPVLDTSSDETQTADDYDGYYDDILPVDEGRQREGIDRSIVKKIAALVGGLVVVIGICIALMYLL</sequence>
<organism evidence="4 5">
    <name type="scientific">Schaedlerella arabinosiphila</name>
    <dbReference type="NCBI Taxonomy" id="2044587"/>
    <lineage>
        <taxon>Bacteria</taxon>
        <taxon>Bacillati</taxon>
        <taxon>Bacillota</taxon>
        <taxon>Clostridia</taxon>
        <taxon>Lachnospirales</taxon>
        <taxon>Lachnospiraceae</taxon>
        <taxon>Schaedlerella</taxon>
    </lineage>
</organism>
<feature type="region of interest" description="Disordered" evidence="1">
    <location>
        <begin position="40"/>
        <end position="89"/>
    </location>
</feature>
<evidence type="ECO:0000256" key="2">
    <source>
        <dbReference type="SAM" id="Phobius"/>
    </source>
</evidence>
<reference evidence="4" key="1">
    <citation type="submission" date="2018-10" db="EMBL/GenBank/DDBJ databases">
        <title>Schaedlerella arabinophila gen. nov. sp. nov., isolated from the mouse intestinal tract and comparative analysis with the genome of the closely related altered Schaedler flora strain ASF502.</title>
        <authorList>
            <person name="Miyake S."/>
            <person name="Soh M."/>
            <person name="Seedorf H."/>
        </authorList>
    </citation>
    <scope>NUCLEOTIDE SEQUENCE [LARGE SCALE GENOMIC DNA]</scope>
    <source>
        <strain evidence="4">DSM 106076</strain>
    </source>
</reference>
<dbReference type="AlphaFoldDB" id="A0A426DGC1"/>
<feature type="transmembrane region" description="Helical" evidence="2">
    <location>
        <begin position="115"/>
        <end position="135"/>
    </location>
</feature>
<feature type="domain" description="Putative zinc-ribbon" evidence="3">
    <location>
        <begin position="15"/>
        <end position="39"/>
    </location>
</feature>